<dbReference type="GeneID" id="54357013"/>
<gene>
    <name evidence="3" type="ORF">K489DRAFT_149964</name>
</gene>
<sequence length="422" mass="47795">MSKYFLACFIATPSSAVPGSDSTAGPASIWYGTSCTDDDDEEHLRQLATLLIEAGDKLSFDDLGKSLPFTWLEKEYYDTIDCLGDSRSEPYHALWTFDINKAVLQHATRECRRNVSFAALRRQSIKLSKMRLLNVLEPRFLPIGPEFRSDKGFWQPPLEADIHMRALVCSPLRDFHHQWRHILRDDYNKLTLRHLARAVIRISTLEFEVRENTGGHGRRGMHVSYLDQPSWEPFDADVVQIGLVRLVLCTDLSKGLFIVKEDFATLQTTPKGLSGTNPLRNQTLYIVLSVRHVMLCKAAQGAAFEYSDPAALFNGDDEAALPSDIAIDYLIWATTSTRLPKCVRVQRLPIEIQDQVLKHTSIGSVEAARIGCLLGIGSPFTWRDGPLKVTLEKQYYIRPSRMPVESEIWFGEYKSGIVYLAR</sequence>
<evidence type="ECO:0000256" key="1">
    <source>
        <dbReference type="SAM" id="SignalP"/>
    </source>
</evidence>
<reference evidence="3" key="2">
    <citation type="submission" date="2020-04" db="EMBL/GenBank/DDBJ databases">
        <authorList>
            <consortium name="NCBI Genome Project"/>
        </authorList>
    </citation>
    <scope>NUCLEOTIDE SEQUENCE</scope>
    <source>
        <strain evidence="3">CBS 342.82</strain>
    </source>
</reference>
<feature type="signal peptide" evidence="1">
    <location>
        <begin position="1"/>
        <end position="16"/>
    </location>
</feature>
<dbReference type="AlphaFoldDB" id="A0A6J3MBA2"/>
<dbReference type="Proteomes" id="UP000504637">
    <property type="component" value="Unplaced"/>
</dbReference>
<dbReference type="RefSeq" id="XP_033462174.1">
    <property type="nucleotide sequence ID" value="XM_033599214.1"/>
</dbReference>
<evidence type="ECO:0008006" key="4">
    <source>
        <dbReference type="Google" id="ProtNLM"/>
    </source>
</evidence>
<name>A0A6J3MBA2_9PEZI</name>
<reference evidence="3" key="3">
    <citation type="submission" date="2025-08" db="UniProtKB">
        <authorList>
            <consortium name="RefSeq"/>
        </authorList>
    </citation>
    <scope>IDENTIFICATION</scope>
    <source>
        <strain evidence="3">CBS 342.82</strain>
    </source>
</reference>
<feature type="chain" id="PRO_5026998648" description="Heterokaryon incompatibility domain-containing protein" evidence="1">
    <location>
        <begin position="17"/>
        <end position="422"/>
    </location>
</feature>
<organism evidence="3">
    <name type="scientific">Dissoconium aciculare CBS 342.82</name>
    <dbReference type="NCBI Taxonomy" id="1314786"/>
    <lineage>
        <taxon>Eukaryota</taxon>
        <taxon>Fungi</taxon>
        <taxon>Dikarya</taxon>
        <taxon>Ascomycota</taxon>
        <taxon>Pezizomycotina</taxon>
        <taxon>Dothideomycetes</taxon>
        <taxon>Dothideomycetidae</taxon>
        <taxon>Mycosphaerellales</taxon>
        <taxon>Dissoconiaceae</taxon>
        <taxon>Dissoconium</taxon>
    </lineage>
</organism>
<protein>
    <recommendedName>
        <fullName evidence="4">Heterokaryon incompatibility domain-containing protein</fullName>
    </recommendedName>
</protein>
<keyword evidence="1" id="KW-0732">Signal</keyword>
<dbReference type="OrthoDB" id="4934446at2759"/>
<keyword evidence="2" id="KW-1185">Reference proteome</keyword>
<accession>A0A6J3MBA2</accession>
<reference evidence="3" key="1">
    <citation type="submission" date="2020-01" db="EMBL/GenBank/DDBJ databases">
        <authorList>
            <consortium name="DOE Joint Genome Institute"/>
            <person name="Haridas S."/>
            <person name="Albert R."/>
            <person name="Binder M."/>
            <person name="Bloem J."/>
            <person name="Labutti K."/>
            <person name="Salamov A."/>
            <person name="Andreopoulos B."/>
            <person name="Baker S.E."/>
            <person name="Barry K."/>
            <person name="Bills G."/>
            <person name="Bluhm B.H."/>
            <person name="Cannon C."/>
            <person name="Castanera R."/>
            <person name="Culley D.E."/>
            <person name="Daum C."/>
            <person name="Ezra D."/>
            <person name="Gonzalez J.B."/>
            <person name="Henrissat B."/>
            <person name="Kuo A."/>
            <person name="Liang C."/>
            <person name="Lipzen A."/>
            <person name="Lutzoni F."/>
            <person name="Magnuson J."/>
            <person name="Mondo S."/>
            <person name="Nolan M."/>
            <person name="Ohm R."/>
            <person name="Pangilinan J."/>
            <person name="Park H.-J."/>
            <person name="Ramirez L."/>
            <person name="Alfaro M."/>
            <person name="Sun H."/>
            <person name="Tritt A."/>
            <person name="Yoshinaga Y."/>
            <person name="Zwiers L.-H."/>
            <person name="Turgeon B.G."/>
            <person name="Goodwin S.B."/>
            <person name="Spatafora J.W."/>
            <person name="Crous P.W."/>
            <person name="Grigoriev I.V."/>
        </authorList>
    </citation>
    <scope>NUCLEOTIDE SEQUENCE</scope>
    <source>
        <strain evidence="3">CBS 342.82</strain>
    </source>
</reference>
<evidence type="ECO:0000313" key="2">
    <source>
        <dbReference type="Proteomes" id="UP000504637"/>
    </source>
</evidence>
<proteinExistence type="predicted"/>
<evidence type="ECO:0000313" key="3">
    <source>
        <dbReference type="RefSeq" id="XP_033462174.1"/>
    </source>
</evidence>